<dbReference type="RefSeq" id="WP_051315824.1">
    <property type="nucleotide sequence ID" value="NZ_BMWP01000036.1"/>
</dbReference>
<reference evidence="2" key="1">
    <citation type="journal article" date="2014" name="Int. J. Syst. Evol. Microbiol.">
        <title>Complete genome sequence of Corynebacterium casei LMG S-19264T (=DSM 44701T), isolated from a smear-ripened cheese.</title>
        <authorList>
            <consortium name="US DOE Joint Genome Institute (JGI-PGF)"/>
            <person name="Walter F."/>
            <person name="Albersmeier A."/>
            <person name="Kalinowski J."/>
            <person name="Ruckert C."/>
        </authorList>
    </citation>
    <scope>NUCLEOTIDE SEQUENCE</scope>
    <source>
        <strain evidence="2">KCTC 12113</strain>
    </source>
</reference>
<dbReference type="Pfam" id="PF01391">
    <property type="entry name" value="Collagen"/>
    <property type="match status" value="1"/>
</dbReference>
<dbReference type="AlphaFoldDB" id="A0A918MQQ5"/>
<evidence type="ECO:0000256" key="1">
    <source>
        <dbReference type="SAM" id="MobiDB-lite"/>
    </source>
</evidence>
<protein>
    <recommendedName>
        <fullName evidence="4">Collagen-like protein</fullName>
    </recommendedName>
</protein>
<dbReference type="Gene3D" id="1.20.5.320">
    <property type="entry name" value="6-Phosphogluconate Dehydrogenase, domain 3"/>
    <property type="match status" value="1"/>
</dbReference>
<sequence length="516" mass="52948">MNKLILQYIGVAVMLALSFNKISAQEGLGTNAPDKSAVMELASGKRGFLIPRVMLTSTAVAAPVITPVAQSLMVYNENTTTGTNGVSPGFYYWDTDRWVRFAEQDDIKDLETVTSLTDNGDGTITYTNENNISVTVNLAAGPQGPQGDLGNAGPQGPAGPKGDPGTPGPQGERGEIGPQGPAGANGNGIASTVDNGNGTYTFTYTDSSIFTTSDLTGPKGDQGEKGDTGAPGVAGPQGPKGDTGTQGPQGETGLQGPVGPKGDTGAAGPRGLQGEQGLKGDEGPQGPAGADGARGPQGERGATGPKGNTGPQGVQGLPGATGPIGPQGPKGEDGTDAIVLANNGITKTDDNVQLGGSLVKPTTITVDETNSLAIAGLQTGDNTDNMVVTNPSTGELRQVRATPRFFYMPAVIFNTAQTGTTTRDLYQEYKNQFIGTTHYIDHGVGGGTIQYTGGLIGSTGASGIDIYTKSELEYYVSYYDQNVFEDLSIDADGKLTYTIKTNATAASYMNIIFVVK</sequence>
<dbReference type="InterPro" id="IPR008160">
    <property type="entry name" value="Collagen"/>
</dbReference>
<evidence type="ECO:0008006" key="4">
    <source>
        <dbReference type="Google" id="ProtNLM"/>
    </source>
</evidence>
<dbReference type="PANTHER" id="PTHR24023">
    <property type="entry name" value="COLLAGEN ALPHA"/>
    <property type="match status" value="1"/>
</dbReference>
<dbReference type="EMBL" id="BMWP01000036">
    <property type="protein sequence ID" value="GGW48587.1"/>
    <property type="molecule type" value="Genomic_DNA"/>
</dbReference>
<dbReference type="GO" id="GO:0031012">
    <property type="term" value="C:extracellular matrix"/>
    <property type="evidence" value="ECO:0007669"/>
    <property type="project" value="TreeGrafter"/>
</dbReference>
<dbReference type="GO" id="GO:0005615">
    <property type="term" value="C:extracellular space"/>
    <property type="evidence" value="ECO:0007669"/>
    <property type="project" value="TreeGrafter"/>
</dbReference>
<name>A0A918MQQ5_9FLAO</name>
<feature type="region of interest" description="Disordered" evidence="1">
    <location>
        <begin position="209"/>
        <end position="336"/>
    </location>
</feature>
<feature type="compositionally biased region" description="Low complexity" evidence="1">
    <location>
        <begin position="176"/>
        <end position="189"/>
    </location>
</feature>
<dbReference type="Proteomes" id="UP000634668">
    <property type="component" value="Unassembled WGS sequence"/>
</dbReference>
<evidence type="ECO:0000313" key="3">
    <source>
        <dbReference type="Proteomes" id="UP000634668"/>
    </source>
</evidence>
<reference evidence="2" key="2">
    <citation type="submission" date="2020-09" db="EMBL/GenBank/DDBJ databases">
        <authorList>
            <person name="Sun Q."/>
            <person name="Kim S."/>
        </authorList>
    </citation>
    <scope>NUCLEOTIDE SEQUENCE</scope>
    <source>
        <strain evidence="2">KCTC 12113</strain>
    </source>
</reference>
<evidence type="ECO:0000313" key="2">
    <source>
        <dbReference type="EMBL" id="GGW48587.1"/>
    </source>
</evidence>
<organism evidence="2 3">
    <name type="scientific">Arenibacter certesii</name>
    <dbReference type="NCBI Taxonomy" id="228955"/>
    <lineage>
        <taxon>Bacteria</taxon>
        <taxon>Pseudomonadati</taxon>
        <taxon>Bacteroidota</taxon>
        <taxon>Flavobacteriia</taxon>
        <taxon>Flavobacteriales</taxon>
        <taxon>Flavobacteriaceae</taxon>
        <taxon>Arenibacter</taxon>
    </lineage>
</organism>
<comment type="caution">
    <text evidence="2">The sequence shown here is derived from an EMBL/GenBank/DDBJ whole genome shotgun (WGS) entry which is preliminary data.</text>
</comment>
<keyword evidence="3" id="KW-1185">Reference proteome</keyword>
<feature type="region of interest" description="Disordered" evidence="1">
    <location>
        <begin position="138"/>
        <end position="191"/>
    </location>
</feature>
<accession>A0A918MQQ5</accession>
<dbReference type="GO" id="GO:0030020">
    <property type="term" value="F:extracellular matrix structural constituent conferring tensile strength"/>
    <property type="evidence" value="ECO:0007669"/>
    <property type="project" value="TreeGrafter"/>
</dbReference>
<gene>
    <name evidence="2" type="ORF">GCM10007383_35850</name>
</gene>
<proteinExistence type="predicted"/>
<dbReference type="GO" id="GO:0030198">
    <property type="term" value="P:extracellular matrix organization"/>
    <property type="evidence" value="ECO:0007669"/>
    <property type="project" value="TreeGrafter"/>
</dbReference>
<dbReference type="InterPro" id="IPR050149">
    <property type="entry name" value="Collagen_superfamily"/>
</dbReference>
<dbReference type="PANTHER" id="PTHR24023:SF1095">
    <property type="entry name" value="EGF-LIKE DOMAIN-CONTAINING PROTEIN"/>
    <property type="match status" value="1"/>
</dbReference>